<dbReference type="Pfam" id="PF12833">
    <property type="entry name" value="HTH_18"/>
    <property type="match status" value="1"/>
</dbReference>
<dbReference type="Pfam" id="PF06719">
    <property type="entry name" value="AraC_N"/>
    <property type="match status" value="1"/>
</dbReference>
<gene>
    <name evidence="4" type="ORF">U9M73_06155</name>
</gene>
<name>A0ABU5PI17_9BACL</name>
<dbReference type="PANTHER" id="PTHR43436:SF1">
    <property type="entry name" value="TRANSCRIPTIONAL REGULATORY PROTEIN"/>
    <property type="match status" value="1"/>
</dbReference>
<keyword evidence="5" id="KW-1185">Reference proteome</keyword>
<keyword evidence="1" id="KW-0805">Transcription regulation</keyword>
<evidence type="ECO:0000259" key="3">
    <source>
        <dbReference type="PROSITE" id="PS01124"/>
    </source>
</evidence>
<evidence type="ECO:0000256" key="2">
    <source>
        <dbReference type="ARBA" id="ARBA00023163"/>
    </source>
</evidence>
<evidence type="ECO:0000313" key="4">
    <source>
        <dbReference type="EMBL" id="MEA3569579.1"/>
    </source>
</evidence>
<keyword evidence="2" id="KW-0804">Transcription</keyword>
<dbReference type="InterPro" id="IPR009057">
    <property type="entry name" value="Homeodomain-like_sf"/>
</dbReference>
<dbReference type="InterPro" id="IPR009594">
    <property type="entry name" value="Tscrpt_reg_HTH_AraC_N"/>
</dbReference>
<dbReference type="SUPFAM" id="SSF46689">
    <property type="entry name" value="Homeodomain-like"/>
    <property type="match status" value="1"/>
</dbReference>
<feature type="domain" description="HTH araC/xylS-type" evidence="3">
    <location>
        <begin position="77"/>
        <end position="164"/>
    </location>
</feature>
<evidence type="ECO:0000256" key="1">
    <source>
        <dbReference type="ARBA" id="ARBA00023015"/>
    </source>
</evidence>
<reference evidence="4 5" key="1">
    <citation type="submission" date="2023-12" db="EMBL/GenBank/DDBJ databases">
        <title>Whole genome sequencing of Paenibacillus phoenicis isolated from the Phoenix Mars Lander spacecraft assembly facility.</title>
        <authorList>
            <person name="Garcia A."/>
            <person name="Venkateswaran K."/>
        </authorList>
    </citation>
    <scope>NUCLEOTIDE SEQUENCE [LARGE SCALE GENOMIC DNA]</scope>
    <source>
        <strain evidence="4 5">3PO2SA</strain>
    </source>
</reference>
<dbReference type="PANTHER" id="PTHR43436">
    <property type="entry name" value="ARAC-FAMILY TRANSCRIPTIONAL REGULATOR"/>
    <property type="match status" value="1"/>
</dbReference>
<evidence type="ECO:0000313" key="5">
    <source>
        <dbReference type="Proteomes" id="UP001292216"/>
    </source>
</evidence>
<dbReference type="PROSITE" id="PS01124">
    <property type="entry name" value="HTH_ARAC_FAMILY_2"/>
    <property type="match status" value="1"/>
</dbReference>
<dbReference type="SMART" id="SM00342">
    <property type="entry name" value="HTH_ARAC"/>
    <property type="match status" value="1"/>
</dbReference>
<protein>
    <submittedName>
        <fullName evidence="4">AraC family transcriptional regulator</fullName>
    </submittedName>
</protein>
<accession>A0ABU5PI17</accession>
<organism evidence="4 5">
    <name type="scientific">Paenibacillus phoenicis</name>
    <dbReference type="NCBI Taxonomy" id="554117"/>
    <lineage>
        <taxon>Bacteria</taxon>
        <taxon>Bacillati</taxon>
        <taxon>Bacillota</taxon>
        <taxon>Bacilli</taxon>
        <taxon>Bacillales</taxon>
        <taxon>Paenibacillaceae</taxon>
        <taxon>Paenibacillus</taxon>
    </lineage>
</organism>
<dbReference type="Proteomes" id="UP001292216">
    <property type="component" value="Unassembled WGS sequence"/>
</dbReference>
<dbReference type="EMBL" id="JAYERP010000001">
    <property type="protein sequence ID" value="MEA3569579.1"/>
    <property type="molecule type" value="Genomic_DNA"/>
</dbReference>
<proteinExistence type="predicted"/>
<dbReference type="Gene3D" id="1.10.10.60">
    <property type="entry name" value="Homeodomain-like"/>
    <property type="match status" value="1"/>
</dbReference>
<comment type="caution">
    <text evidence="4">The sequence shown here is derived from an EMBL/GenBank/DDBJ whole genome shotgun (WGS) entry which is preliminary data.</text>
</comment>
<sequence length="164" mass="18941">MKGHLQELCQCGIYVNELDVPMLEAVVRLVRLLDTPDDIPVLALLYTKEIVYRALHGENDDSLKSIVMDGGRTLSIKKAIQYILDHFQHAFRVEDLAALANMSVPSFHRHFKEIVAMTPIQFQKQLRLQEARRLILSEPTEVADIAFRYSIPPLLLLDRQFHRH</sequence>
<dbReference type="InterPro" id="IPR018060">
    <property type="entry name" value="HTH_AraC"/>
</dbReference>